<gene>
    <name evidence="1" type="primary">ORF12</name>
</gene>
<dbReference type="KEGG" id="vg:11948284"/>
<name>H9ABR3_9VIRU</name>
<evidence type="ECO:0000313" key="2">
    <source>
        <dbReference type="Proteomes" id="UP000007570"/>
    </source>
</evidence>
<sequence>MRLGTTGLLPSHGGFGMSQTHVTAAVSKSQFEELEDDPNVRIQSFDGMGPQSEFDVFVSYTHVCTDNTSEAGE</sequence>
<keyword evidence="2" id="KW-1185">Reference proteome</keyword>
<dbReference type="Proteomes" id="UP000007570">
    <property type="component" value="Segment"/>
</dbReference>
<dbReference type="GeneID" id="11948284"/>
<dbReference type="RefSeq" id="YP_005454306.1">
    <property type="nucleotide sequence ID" value="NC_017090.1"/>
</dbReference>
<evidence type="ECO:0000313" key="1">
    <source>
        <dbReference type="EMBL" id="AFD04033.1"/>
    </source>
</evidence>
<accession>H9ABR3</accession>
<reference evidence="1 2" key="1">
    <citation type="journal article" date="2012" name="Nucleic Acids Res.">
        <title>Related haloarchaeal pleomorphic viruses contain different genome types.</title>
        <authorList>
            <person name="Sencilo A."/>
            <person name="Paulin L."/>
            <person name="Kellner S."/>
            <person name="Helm M."/>
            <person name="Roine E."/>
        </authorList>
    </citation>
    <scope>NUCLEOTIDE SEQUENCE [LARGE SCALE GENOMIC DNA]</scope>
</reference>
<dbReference type="EMBL" id="JN882267">
    <property type="protein sequence ID" value="AFD04033.1"/>
    <property type="molecule type" value="Genomic_DNA"/>
</dbReference>
<organism evidence="1 2">
    <name type="scientific">Halogeometricum pleomorphic virus 1</name>
    <dbReference type="NCBI Taxonomy" id="1156722"/>
    <lineage>
        <taxon>Viruses</taxon>
        <taxon>Monodnaviria</taxon>
        <taxon>Trapavirae</taxon>
        <taxon>Saleviricota</taxon>
        <taxon>Huolimaviricetes</taxon>
        <taxon>Haloruvirales</taxon>
        <taxon>Pleolipoviridae</taxon>
        <taxon>Betapleolipovirus</taxon>
        <taxon>Betapleolipovirus halogeometrici</taxon>
        <taxon>Betapleolipovirus HGPV1</taxon>
    </lineage>
</organism>
<protein>
    <submittedName>
        <fullName evidence="1">ORF12</fullName>
    </submittedName>
</protein>
<proteinExistence type="predicted"/>